<dbReference type="GO" id="GO:0000981">
    <property type="term" value="F:DNA-binding transcription factor activity, RNA polymerase II-specific"/>
    <property type="evidence" value="ECO:0007669"/>
    <property type="project" value="TreeGrafter"/>
</dbReference>
<comment type="caution">
    <text evidence="2">The sequence shown here is derived from an EMBL/GenBank/DDBJ whole genome shotgun (WGS) entry which is preliminary data.</text>
</comment>
<dbReference type="Pfam" id="PF01424">
    <property type="entry name" value="R3H"/>
    <property type="match status" value="1"/>
</dbReference>
<dbReference type="InterPro" id="IPR036867">
    <property type="entry name" value="R3H_dom_sf"/>
</dbReference>
<dbReference type="PROSITE" id="PS51061">
    <property type="entry name" value="R3H"/>
    <property type="match status" value="1"/>
</dbReference>
<feature type="domain" description="R3H" evidence="1">
    <location>
        <begin position="137"/>
        <end position="206"/>
    </location>
</feature>
<accession>A0A7J7KLS8</accession>
<dbReference type="SUPFAM" id="SSF82708">
    <property type="entry name" value="R3H domain"/>
    <property type="match status" value="1"/>
</dbReference>
<dbReference type="GO" id="GO:0000122">
    <property type="term" value="P:negative regulation of transcription by RNA polymerase II"/>
    <property type="evidence" value="ECO:0007669"/>
    <property type="project" value="TreeGrafter"/>
</dbReference>
<dbReference type="PANTHER" id="PTHR12360">
    <property type="entry name" value="NUCLEAR TRANSCRIPTION FACTOR, X-BOX BINDING 1 NFX1"/>
    <property type="match status" value="1"/>
</dbReference>
<dbReference type="InterPro" id="IPR001374">
    <property type="entry name" value="R3H_dom"/>
</dbReference>
<dbReference type="AlphaFoldDB" id="A0A7J7KLS8"/>
<reference evidence="2" key="1">
    <citation type="submission" date="2020-06" db="EMBL/GenBank/DDBJ databases">
        <title>Draft genome of Bugula neritina, a colonial animal packing powerful symbionts and potential medicines.</title>
        <authorList>
            <person name="Rayko M."/>
        </authorList>
    </citation>
    <scope>NUCLEOTIDE SEQUENCE [LARGE SCALE GENOMIC DNA]</scope>
    <source>
        <strain evidence="2">Kwan_BN1</strain>
    </source>
</reference>
<dbReference type="GO" id="GO:0000977">
    <property type="term" value="F:RNA polymerase II transcription regulatory region sequence-specific DNA binding"/>
    <property type="evidence" value="ECO:0007669"/>
    <property type="project" value="TreeGrafter"/>
</dbReference>
<evidence type="ECO:0000259" key="1">
    <source>
        <dbReference type="PROSITE" id="PS51061"/>
    </source>
</evidence>
<protein>
    <submittedName>
        <fullName evidence="2">NFX1</fullName>
    </submittedName>
</protein>
<sequence>MQDEDCSEQTCRQPCPKLRASCGHPCGVPCHAGRECPVSSCGSKVLLTCRCGSRQEQVPCSMKDKKVSVAILAMKQSSEINLSELSKKELQCNENCAQLERNRRMASALDIPNPDLLFELSTTQYSEFLKTLAKKDPVFIAEIERALHDLVEATKECKQERTRSHIFKPMKRDQRQAVHELAELYSCTTVSYDAEPQRNVVAMAHKGKACLPQQTLTSYIRNQQYRRAPMPIPVNASTTDLKLKAQADLQSTTVVKQENRVDYFEMT</sequence>
<dbReference type="Gene3D" id="3.30.1370.50">
    <property type="entry name" value="R3H-like domain"/>
    <property type="match status" value="1"/>
</dbReference>
<dbReference type="GO" id="GO:0005634">
    <property type="term" value="C:nucleus"/>
    <property type="evidence" value="ECO:0007669"/>
    <property type="project" value="TreeGrafter"/>
</dbReference>
<gene>
    <name evidence="2" type="ORF">EB796_002605</name>
</gene>
<name>A0A7J7KLS8_BUGNE</name>
<evidence type="ECO:0000313" key="2">
    <source>
        <dbReference type="EMBL" id="KAF6039088.1"/>
    </source>
</evidence>
<organism evidence="2 3">
    <name type="scientific">Bugula neritina</name>
    <name type="common">Brown bryozoan</name>
    <name type="synonym">Sertularia neritina</name>
    <dbReference type="NCBI Taxonomy" id="10212"/>
    <lineage>
        <taxon>Eukaryota</taxon>
        <taxon>Metazoa</taxon>
        <taxon>Spiralia</taxon>
        <taxon>Lophotrochozoa</taxon>
        <taxon>Bryozoa</taxon>
        <taxon>Gymnolaemata</taxon>
        <taxon>Cheilostomatida</taxon>
        <taxon>Flustrina</taxon>
        <taxon>Buguloidea</taxon>
        <taxon>Bugulidae</taxon>
        <taxon>Bugula</taxon>
    </lineage>
</organism>
<dbReference type="Proteomes" id="UP000593567">
    <property type="component" value="Unassembled WGS sequence"/>
</dbReference>
<keyword evidence="3" id="KW-1185">Reference proteome</keyword>
<dbReference type="InterPro" id="IPR034078">
    <property type="entry name" value="NFX1_fam"/>
</dbReference>
<evidence type="ECO:0000313" key="3">
    <source>
        <dbReference type="Proteomes" id="UP000593567"/>
    </source>
</evidence>
<dbReference type="OrthoDB" id="6512771at2759"/>
<dbReference type="EMBL" id="VXIV02000307">
    <property type="protein sequence ID" value="KAF6039088.1"/>
    <property type="molecule type" value="Genomic_DNA"/>
</dbReference>
<dbReference type="SMART" id="SM00393">
    <property type="entry name" value="R3H"/>
    <property type="match status" value="1"/>
</dbReference>
<dbReference type="CDD" id="cd06008">
    <property type="entry name" value="NF-X1-zinc-finger"/>
    <property type="match status" value="1"/>
</dbReference>
<dbReference type="PANTHER" id="PTHR12360:SF12">
    <property type="entry name" value="TRANSCRIPTIONAL REPRESSOR NF-X1"/>
    <property type="match status" value="1"/>
</dbReference>
<proteinExistence type="predicted"/>